<protein>
    <recommendedName>
        <fullName evidence="7">FYVE-type domain-containing protein</fullName>
    </recommendedName>
</protein>
<evidence type="ECO:0000313" key="8">
    <source>
        <dbReference type="EMBL" id="PNS92658.1"/>
    </source>
</evidence>
<dbReference type="GO" id="GO:0043130">
    <property type="term" value="F:ubiquitin binding"/>
    <property type="evidence" value="ECO:0000318"/>
    <property type="project" value="GO_Central"/>
</dbReference>
<dbReference type="GO" id="GO:0043328">
    <property type="term" value="P:protein transport to vacuole involved in ubiquitin-dependent protein catabolic process via the multivesicular body sorting pathway"/>
    <property type="evidence" value="ECO:0000318"/>
    <property type="project" value="GO_Central"/>
</dbReference>
<dbReference type="GO" id="GO:0008270">
    <property type="term" value="F:zinc ion binding"/>
    <property type="evidence" value="ECO:0007669"/>
    <property type="project" value="UniProtKB-KW"/>
</dbReference>
<evidence type="ECO:0000256" key="3">
    <source>
        <dbReference type="ARBA" id="ARBA00022833"/>
    </source>
</evidence>
<dbReference type="InterPro" id="IPR000306">
    <property type="entry name" value="Znf_FYVE"/>
</dbReference>
<sequence length="288" mass="31399">MMSTEPPAFQEASRCDVCKCSFNTFRRRHHCRCCGRTLCHEHSSNQMALPQFGILSNARVCADCFNNSTRSEKVDGVDSITDKVSRLDIDTEKHPKPEPTTQNQSAAGVIECKCGMPLCICEAPAAKTDPVPKQVKLSSTFTSQSNSKPKKTDAVPKNRGSTSSSKPSSVFNHGQITNGGVDKPQMDYEVNGEGLREAIKNGDTVAVKKLLSEGVDANYRDKQGMSLLHLAALFNRTDIAFILMDSGASMNYKNAQGETPLDCAPATLQYKMKQKMEECGQQGPHASV</sequence>
<dbReference type="InterPro" id="IPR013083">
    <property type="entry name" value="Znf_RING/FYVE/PHD"/>
</dbReference>
<evidence type="ECO:0000256" key="6">
    <source>
        <dbReference type="SAM" id="MobiDB-lite"/>
    </source>
</evidence>
<dbReference type="eggNOG" id="KOG1818">
    <property type="taxonomic scope" value="Eukaryota"/>
</dbReference>
<dbReference type="PROSITE" id="PS50178">
    <property type="entry name" value="ZF_FYVE"/>
    <property type="match status" value="1"/>
</dbReference>
<evidence type="ECO:0000256" key="4">
    <source>
        <dbReference type="PROSITE-ProRule" id="PRU00023"/>
    </source>
</evidence>
<dbReference type="EMBL" id="CM009307">
    <property type="protein sequence ID" value="PNS92658.1"/>
    <property type="molecule type" value="Genomic_DNA"/>
</dbReference>
<proteinExistence type="predicted"/>
<dbReference type="CDD" id="cd15760">
    <property type="entry name" value="FYVE_scVPS27p_like"/>
    <property type="match status" value="1"/>
</dbReference>
<keyword evidence="4" id="KW-0040">ANK repeat</keyword>
<dbReference type="GO" id="GO:0032266">
    <property type="term" value="F:phosphatidylinositol-3-phosphate binding"/>
    <property type="evidence" value="ECO:0000318"/>
    <property type="project" value="GO_Central"/>
</dbReference>
<dbReference type="Gene3D" id="3.30.40.10">
    <property type="entry name" value="Zinc/RING finger domain, C3HC4 (zinc finger)"/>
    <property type="match status" value="1"/>
</dbReference>
<dbReference type="SUPFAM" id="SSF48403">
    <property type="entry name" value="Ankyrin repeat"/>
    <property type="match status" value="1"/>
</dbReference>
<dbReference type="InParanoid" id="B9IKF9"/>
<dbReference type="OrthoDB" id="194358at2759"/>
<reference evidence="8 9" key="1">
    <citation type="journal article" date="2006" name="Science">
        <title>The genome of black cottonwood, Populus trichocarpa (Torr. &amp; Gray).</title>
        <authorList>
            <person name="Tuskan G.A."/>
            <person name="Difazio S."/>
            <person name="Jansson S."/>
            <person name="Bohlmann J."/>
            <person name="Grigoriev I."/>
            <person name="Hellsten U."/>
            <person name="Putnam N."/>
            <person name="Ralph S."/>
            <person name="Rombauts S."/>
            <person name="Salamov A."/>
            <person name="Schein J."/>
            <person name="Sterck L."/>
            <person name="Aerts A."/>
            <person name="Bhalerao R.R."/>
            <person name="Bhalerao R.P."/>
            <person name="Blaudez D."/>
            <person name="Boerjan W."/>
            <person name="Brun A."/>
            <person name="Brunner A."/>
            <person name="Busov V."/>
            <person name="Campbell M."/>
            <person name="Carlson J."/>
            <person name="Chalot M."/>
            <person name="Chapman J."/>
            <person name="Chen G.L."/>
            <person name="Cooper D."/>
            <person name="Coutinho P.M."/>
            <person name="Couturier J."/>
            <person name="Covert S."/>
            <person name="Cronk Q."/>
            <person name="Cunningham R."/>
            <person name="Davis J."/>
            <person name="Degroeve S."/>
            <person name="Dejardin A."/>
            <person name="Depamphilis C."/>
            <person name="Detter J."/>
            <person name="Dirks B."/>
            <person name="Dubchak I."/>
            <person name="Duplessis S."/>
            <person name="Ehlting J."/>
            <person name="Ellis B."/>
            <person name="Gendler K."/>
            <person name="Goodstein D."/>
            <person name="Gribskov M."/>
            <person name="Grimwood J."/>
            <person name="Groover A."/>
            <person name="Gunter L."/>
            <person name="Hamberger B."/>
            <person name="Heinze B."/>
            <person name="Helariutta Y."/>
            <person name="Henrissat B."/>
            <person name="Holligan D."/>
            <person name="Holt R."/>
            <person name="Huang W."/>
            <person name="Islam-Faridi N."/>
            <person name="Jones S."/>
            <person name="Jones-Rhoades M."/>
            <person name="Jorgensen R."/>
            <person name="Joshi C."/>
            <person name="Kangasjarvi J."/>
            <person name="Karlsson J."/>
            <person name="Kelleher C."/>
            <person name="Kirkpatrick R."/>
            <person name="Kirst M."/>
            <person name="Kohler A."/>
            <person name="Kalluri U."/>
            <person name="Larimer F."/>
            <person name="Leebens-Mack J."/>
            <person name="Leple J.C."/>
            <person name="Locascio P."/>
            <person name="Lou Y."/>
            <person name="Lucas S."/>
            <person name="Martin F."/>
            <person name="Montanini B."/>
            <person name="Napoli C."/>
            <person name="Nelson D.R."/>
            <person name="Nelson C."/>
            <person name="Nieminen K."/>
            <person name="Nilsson O."/>
            <person name="Pereda V."/>
            <person name="Peter G."/>
            <person name="Philippe R."/>
            <person name="Pilate G."/>
            <person name="Poliakov A."/>
            <person name="Razumovskaya J."/>
            <person name="Richardson P."/>
            <person name="Rinaldi C."/>
            <person name="Ritland K."/>
            <person name="Rouze P."/>
            <person name="Ryaboy D."/>
            <person name="Schmutz J."/>
            <person name="Schrader J."/>
            <person name="Segerman B."/>
            <person name="Shin H."/>
            <person name="Siddiqui A."/>
            <person name="Sterky F."/>
            <person name="Terry A."/>
            <person name="Tsai C.J."/>
            <person name="Uberbacher E."/>
            <person name="Unneberg P."/>
            <person name="Vahala J."/>
            <person name="Wall K."/>
            <person name="Wessler S."/>
            <person name="Yang G."/>
            <person name="Yin T."/>
            <person name="Douglas C."/>
            <person name="Marra M."/>
            <person name="Sandberg G."/>
            <person name="Van de Peer Y."/>
            <person name="Rokhsar D."/>
        </authorList>
    </citation>
    <scope>NUCLEOTIDE SEQUENCE [LARGE SCALE GENOMIC DNA]</scope>
    <source>
        <strain evidence="9">cv. Nisqually</strain>
    </source>
</reference>
<dbReference type="SMR" id="B9IKF9"/>
<keyword evidence="3" id="KW-0862">Zinc</keyword>
<name>B9IKF9_POPTR</name>
<feature type="compositionally biased region" description="Polar residues" evidence="6">
    <location>
        <begin position="159"/>
        <end position="178"/>
    </location>
</feature>
<dbReference type="PROSITE" id="PS50297">
    <property type="entry name" value="ANK_REP_REGION"/>
    <property type="match status" value="1"/>
</dbReference>
<organism evidence="8 9">
    <name type="scientific">Populus trichocarpa</name>
    <name type="common">Western balsam poplar</name>
    <name type="synonym">Populus balsamifera subsp. trichocarpa</name>
    <dbReference type="NCBI Taxonomy" id="3694"/>
    <lineage>
        <taxon>Eukaryota</taxon>
        <taxon>Viridiplantae</taxon>
        <taxon>Streptophyta</taxon>
        <taxon>Embryophyta</taxon>
        <taxon>Tracheophyta</taxon>
        <taxon>Spermatophyta</taxon>
        <taxon>Magnoliopsida</taxon>
        <taxon>eudicotyledons</taxon>
        <taxon>Gunneridae</taxon>
        <taxon>Pentapetalae</taxon>
        <taxon>rosids</taxon>
        <taxon>fabids</taxon>
        <taxon>Malpighiales</taxon>
        <taxon>Salicaceae</taxon>
        <taxon>Saliceae</taxon>
        <taxon>Populus</taxon>
    </lineage>
</organism>
<dbReference type="Pfam" id="PF01363">
    <property type="entry name" value="FYVE"/>
    <property type="match status" value="1"/>
</dbReference>
<feature type="region of interest" description="Disordered" evidence="6">
    <location>
        <begin position="136"/>
        <end position="185"/>
    </location>
</feature>
<dbReference type="SMART" id="SM00248">
    <property type="entry name" value="ANK"/>
    <property type="match status" value="2"/>
</dbReference>
<dbReference type="FunCoup" id="B9IKF9">
    <property type="interactions" value="1215"/>
</dbReference>
<dbReference type="SUPFAM" id="SSF57903">
    <property type="entry name" value="FYVE/PHD zinc finger"/>
    <property type="match status" value="1"/>
</dbReference>
<dbReference type="AlphaFoldDB" id="B9IKF9"/>
<dbReference type="InterPro" id="IPR017455">
    <property type="entry name" value="Znf_FYVE-rel"/>
</dbReference>
<dbReference type="GO" id="GO:0033565">
    <property type="term" value="C:ESCRT-0 complex"/>
    <property type="evidence" value="ECO:0000318"/>
    <property type="project" value="GO_Central"/>
</dbReference>
<keyword evidence="2 5" id="KW-0863">Zinc-finger</keyword>
<gene>
    <name evidence="8" type="ORF">POPTR_018G047000</name>
</gene>
<feature type="domain" description="FYVE-type" evidence="7">
    <location>
        <begin position="9"/>
        <end position="69"/>
    </location>
</feature>
<dbReference type="Gramene" id="Potri.018G047000.1.v4.1">
    <property type="protein sequence ID" value="Potri.018G047000.1.v4.1"/>
    <property type="gene ID" value="Potri.018G047000.v4.1"/>
</dbReference>
<dbReference type="KEGG" id="pop:7463778"/>
<evidence type="ECO:0000256" key="5">
    <source>
        <dbReference type="PROSITE-ProRule" id="PRU00091"/>
    </source>
</evidence>
<keyword evidence="1" id="KW-0479">Metal-binding</keyword>
<dbReference type="GO" id="GO:0006623">
    <property type="term" value="P:protein targeting to vacuole"/>
    <property type="evidence" value="ECO:0000318"/>
    <property type="project" value="GO_Central"/>
</dbReference>
<dbReference type="Gene3D" id="1.25.40.20">
    <property type="entry name" value="Ankyrin repeat-containing domain"/>
    <property type="match status" value="1"/>
</dbReference>
<dbReference type="STRING" id="3694.B9IKF9"/>
<dbReference type="InterPro" id="IPR036770">
    <property type="entry name" value="Ankyrin_rpt-contain_sf"/>
</dbReference>
<dbReference type="PANTHER" id="PTHR47794:SF1">
    <property type="entry name" value="VACUOLAR PROTEIN SORTING-ASSOCIATED PROTEIN 27"/>
    <property type="match status" value="1"/>
</dbReference>
<dbReference type="SMART" id="SM00064">
    <property type="entry name" value="FYVE"/>
    <property type="match status" value="1"/>
</dbReference>
<accession>B9IKF9</accession>
<evidence type="ECO:0000313" key="9">
    <source>
        <dbReference type="Proteomes" id="UP000006729"/>
    </source>
</evidence>
<dbReference type="PROSITE" id="PS50088">
    <property type="entry name" value="ANK_REPEAT"/>
    <property type="match status" value="1"/>
</dbReference>
<feature type="repeat" description="ANK" evidence="4">
    <location>
        <begin position="223"/>
        <end position="255"/>
    </location>
</feature>
<dbReference type="Pfam" id="PF12796">
    <property type="entry name" value="Ank_2"/>
    <property type="match status" value="1"/>
</dbReference>
<evidence type="ECO:0000259" key="7">
    <source>
        <dbReference type="PROSITE" id="PS50178"/>
    </source>
</evidence>
<dbReference type="InterPro" id="IPR002110">
    <property type="entry name" value="Ankyrin_rpt"/>
</dbReference>
<dbReference type="ExpressionAtlas" id="B9IKF9">
    <property type="expression patterns" value="baseline and differential"/>
</dbReference>
<dbReference type="HOGENOM" id="CLU_083142_0_0_1"/>
<evidence type="ECO:0000256" key="1">
    <source>
        <dbReference type="ARBA" id="ARBA00022723"/>
    </source>
</evidence>
<dbReference type="OMA" id="CTFTTFR"/>
<dbReference type="InterPro" id="IPR011011">
    <property type="entry name" value="Znf_FYVE_PHD"/>
</dbReference>
<evidence type="ECO:0000256" key="2">
    <source>
        <dbReference type="ARBA" id="ARBA00022771"/>
    </source>
</evidence>
<feature type="compositionally biased region" description="Polar residues" evidence="6">
    <location>
        <begin position="136"/>
        <end position="147"/>
    </location>
</feature>
<keyword evidence="9" id="KW-1185">Reference proteome</keyword>
<dbReference type="Proteomes" id="UP000006729">
    <property type="component" value="Chromosome 18"/>
</dbReference>
<dbReference type="PANTHER" id="PTHR47794">
    <property type="entry name" value="VACUOLAR PROTEIN SORTING-ASSOCIATED PROTEIN 27"/>
    <property type="match status" value="1"/>
</dbReference>